<evidence type="ECO:0000313" key="1">
    <source>
        <dbReference type="EMBL" id="OLP43058.1"/>
    </source>
</evidence>
<dbReference type="STRING" id="1867956.BJF95_19140"/>
<comment type="caution">
    <text evidence="1">The sequence shown here is derived from an EMBL/GenBank/DDBJ whole genome shotgun (WGS) entry which is preliminary data.</text>
</comment>
<reference evidence="1 2" key="1">
    <citation type="submission" date="2016-09" db="EMBL/GenBank/DDBJ databases">
        <title>Rhizobium oryziradicis sp. nov., isolated from the root of rice.</title>
        <authorList>
            <person name="Zhao J."/>
            <person name="Zhang X."/>
        </authorList>
    </citation>
    <scope>NUCLEOTIDE SEQUENCE [LARGE SCALE GENOMIC DNA]</scope>
    <source>
        <strain evidence="1 2">N19</strain>
    </source>
</reference>
<sequence length="320" mass="36421">MVNNMQLKPLLLQARHSLFAVLDGGQFNDLPMALFNGNFVHRSLYLDRGVGSADQIRTAPQLVWLDRSTDGDGLDAEHGNLVKERVLDNFLALLGDRPAVIFWQCSDGGDVLYRHLRGLNKVLYPKPAYVDRDAQIPESGFEMVTFRHADANVIAQISSALDWNGLSRLLGPAENLLFAPEDDWSSRPMRVRRDEEMAPPYQGPLRIGRNEIKAMAAIRFKWLTRRTTNYLNEYAAERTQAIPETTLNANVGTWIREAQASGITEESAFRKWCYLQLLFEGKLNQSQFAQDFRKQNNTGMSADERVHLMMKYMIQRTEAA</sequence>
<organism evidence="1 2">
    <name type="scientific">Rhizobium oryziradicis</name>
    <dbReference type="NCBI Taxonomy" id="1867956"/>
    <lineage>
        <taxon>Bacteria</taxon>
        <taxon>Pseudomonadati</taxon>
        <taxon>Pseudomonadota</taxon>
        <taxon>Alphaproteobacteria</taxon>
        <taxon>Hyphomicrobiales</taxon>
        <taxon>Rhizobiaceae</taxon>
        <taxon>Rhizobium/Agrobacterium group</taxon>
        <taxon>Rhizobium</taxon>
    </lineage>
</organism>
<dbReference type="OrthoDB" id="7219308at2"/>
<gene>
    <name evidence="1" type="ORF">BJF95_19140</name>
</gene>
<dbReference type="RefSeq" id="WP_075640387.1">
    <property type="nucleotide sequence ID" value="NZ_MKIM01000028.1"/>
</dbReference>
<dbReference type="EMBL" id="MKIM01000028">
    <property type="protein sequence ID" value="OLP43058.1"/>
    <property type="molecule type" value="Genomic_DNA"/>
</dbReference>
<evidence type="ECO:0000313" key="2">
    <source>
        <dbReference type="Proteomes" id="UP000186894"/>
    </source>
</evidence>
<keyword evidence="2" id="KW-1185">Reference proteome</keyword>
<dbReference type="AlphaFoldDB" id="A0A1Q8ZMQ6"/>
<accession>A0A1Q8ZMQ6</accession>
<dbReference type="Proteomes" id="UP000186894">
    <property type="component" value="Unassembled WGS sequence"/>
</dbReference>
<protein>
    <recommendedName>
        <fullName evidence="3">DUF4123 domain-containing protein</fullName>
    </recommendedName>
</protein>
<name>A0A1Q8ZMQ6_9HYPH</name>
<proteinExistence type="predicted"/>
<evidence type="ECO:0008006" key="3">
    <source>
        <dbReference type="Google" id="ProtNLM"/>
    </source>
</evidence>